<feature type="domain" description="DUF1330" evidence="1">
    <location>
        <begin position="3"/>
        <end position="102"/>
    </location>
</feature>
<dbReference type="Gene3D" id="3.30.70.100">
    <property type="match status" value="1"/>
</dbReference>
<gene>
    <name evidence="2" type="ORF">METZ01_LOCUS131335</name>
</gene>
<dbReference type="EMBL" id="UINC01018641">
    <property type="protein sequence ID" value="SVA78481.1"/>
    <property type="molecule type" value="Genomic_DNA"/>
</dbReference>
<evidence type="ECO:0000259" key="1">
    <source>
        <dbReference type="Pfam" id="PF07045"/>
    </source>
</evidence>
<proteinExistence type="predicted"/>
<evidence type="ECO:0000313" key="2">
    <source>
        <dbReference type="EMBL" id="SVA78481.1"/>
    </source>
</evidence>
<dbReference type="Pfam" id="PF07045">
    <property type="entry name" value="DUF1330"/>
    <property type="match status" value="1"/>
</dbReference>
<dbReference type="InterPro" id="IPR010753">
    <property type="entry name" value="DUF1330"/>
</dbReference>
<sequence>MPKAYVMIHLEITNREEFISGFSSNVPALVAEFGGKPLTSGLNAEVHFLENQVTDRQADVHGIFEFPDKESALAWRNSEGYKTILPHRTNNTTNTYFAIVDGLGD</sequence>
<name>A0A381YPC4_9ZZZZ</name>
<organism evidence="2">
    <name type="scientific">marine metagenome</name>
    <dbReference type="NCBI Taxonomy" id="408172"/>
    <lineage>
        <taxon>unclassified sequences</taxon>
        <taxon>metagenomes</taxon>
        <taxon>ecological metagenomes</taxon>
    </lineage>
</organism>
<accession>A0A381YPC4</accession>
<dbReference type="SUPFAM" id="SSF54909">
    <property type="entry name" value="Dimeric alpha+beta barrel"/>
    <property type="match status" value="1"/>
</dbReference>
<protein>
    <recommendedName>
        <fullName evidence="1">DUF1330 domain-containing protein</fullName>
    </recommendedName>
</protein>
<dbReference type="AlphaFoldDB" id="A0A381YPC4"/>
<reference evidence="2" key="1">
    <citation type="submission" date="2018-05" db="EMBL/GenBank/DDBJ databases">
        <authorList>
            <person name="Lanie J.A."/>
            <person name="Ng W.-L."/>
            <person name="Kazmierczak K.M."/>
            <person name="Andrzejewski T.M."/>
            <person name="Davidsen T.M."/>
            <person name="Wayne K.J."/>
            <person name="Tettelin H."/>
            <person name="Glass J.I."/>
            <person name="Rusch D."/>
            <person name="Podicherti R."/>
            <person name="Tsui H.-C.T."/>
            <person name="Winkler M.E."/>
        </authorList>
    </citation>
    <scope>NUCLEOTIDE SEQUENCE</scope>
</reference>
<dbReference type="InterPro" id="IPR011008">
    <property type="entry name" value="Dimeric_a/b-barrel"/>
</dbReference>